<dbReference type="PANTHER" id="PTHR24421:SF10">
    <property type="entry name" value="NITRATE_NITRITE SENSOR PROTEIN NARQ"/>
    <property type="match status" value="1"/>
</dbReference>
<evidence type="ECO:0000256" key="8">
    <source>
        <dbReference type="ARBA" id="ARBA00023012"/>
    </source>
</evidence>
<comment type="catalytic activity">
    <reaction evidence="1">
        <text>ATP + protein L-histidine = ADP + protein N-phospho-L-histidine.</text>
        <dbReference type="EC" id="2.7.13.3"/>
    </reaction>
</comment>
<feature type="region of interest" description="Disordered" evidence="9">
    <location>
        <begin position="382"/>
        <end position="424"/>
    </location>
</feature>
<evidence type="ECO:0000256" key="9">
    <source>
        <dbReference type="SAM" id="MobiDB-lite"/>
    </source>
</evidence>
<keyword evidence="10" id="KW-0472">Membrane</keyword>
<evidence type="ECO:0000256" key="2">
    <source>
        <dbReference type="ARBA" id="ARBA00012438"/>
    </source>
</evidence>
<evidence type="ECO:0000313" key="14">
    <source>
        <dbReference type="Proteomes" id="UP001501009"/>
    </source>
</evidence>
<keyword evidence="10" id="KW-0812">Transmembrane</keyword>
<dbReference type="Pfam" id="PF07730">
    <property type="entry name" value="HisKA_3"/>
    <property type="match status" value="1"/>
</dbReference>
<evidence type="ECO:0000256" key="7">
    <source>
        <dbReference type="ARBA" id="ARBA00022840"/>
    </source>
</evidence>
<reference evidence="14" key="1">
    <citation type="journal article" date="2019" name="Int. J. Syst. Evol. Microbiol.">
        <title>The Global Catalogue of Microorganisms (GCM) 10K type strain sequencing project: providing services to taxonomists for standard genome sequencing and annotation.</title>
        <authorList>
            <consortium name="The Broad Institute Genomics Platform"/>
            <consortium name="The Broad Institute Genome Sequencing Center for Infectious Disease"/>
            <person name="Wu L."/>
            <person name="Ma J."/>
        </authorList>
    </citation>
    <scope>NUCLEOTIDE SEQUENCE [LARGE SCALE GENOMIC DNA]</scope>
    <source>
        <strain evidence="14">JCM 17138</strain>
    </source>
</reference>
<evidence type="ECO:0000256" key="1">
    <source>
        <dbReference type="ARBA" id="ARBA00000085"/>
    </source>
</evidence>
<feature type="transmembrane region" description="Helical" evidence="10">
    <location>
        <begin position="21"/>
        <end position="38"/>
    </location>
</feature>
<dbReference type="InterPro" id="IPR050482">
    <property type="entry name" value="Sensor_HK_TwoCompSys"/>
</dbReference>
<organism evidence="13 14">
    <name type="scientific">Streptomyces coacervatus</name>
    <dbReference type="NCBI Taxonomy" id="647381"/>
    <lineage>
        <taxon>Bacteria</taxon>
        <taxon>Bacillati</taxon>
        <taxon>Actinomycetota</taxon>
        <taxon>Actinomycetes</taxon>
        <taxon>Kitasatosporales</taxon>
        <taxon>Streptomycetaceae</taxon>
        <taxon>Streptomyces</taxon>
    </lineage>
</organism>
<dbReference type="CDD" id="cd16917">
    <property type="entry name" value="HATPase_UhpB-NarQ-NarX-like"/>
    <property type="match status" value="1"/>
</dbReference>
<dbReference type="Gene3D" id="3.30.565.10">
    <property type="entry name" value="Histidine kinase-like ATPase, C-terminal domain"/>
    <property type="match status" value="1"/>
</dbReference>
<dbReference type="RefSeq" id="WP_275769510.1">
    <property type="nucleotide sequence ID" value="NZ_BAABDE010000050.1"/>
</dbReference>
<keyword evidence="14" id="KW-1185">Reference proteome</keyword>
<dbReference type="InterPro" id="IPR003594">
    <property type="entry name" value="HATPase_dom"/>
</dbReference>
<evidence type="ECO:0000256" key="4">
    <source>
        <dbReference type="ARBA" id="ARBA00022679"/>
    </source>
</evidence>
<dbReference type="Proteomes" id="UP001501009">
    <property type="component" value="Unassembled WGS sequence"/>
</dbReference>
<dbReference type="Pfam" id="PF02518">
    <property type="entry name" value="HATPase_c"/>
    <property type="match status" value="1"/>
</dbReference>
<evidence type="ECO:0000259" key="11">
    <source>
        <dbReference type="Pfam" id="PF02518"/>
    </source>
</evidence>
<proteinExistence type="predicted"/>
<dbReference type="InterPro" id="IPR011712">
    <property type="entry name" value="Sig_transdc_His_kin_sub3_dim/P"/>
</dbReference>
<feature type="domain" description="Histidine kinase/HSP90-like ATPase" evidence="11">
    <location>
        <begin position="299"/>
        <end position="388"/>
    </location>
</feature>
<dbReference type="EC" id="2.7.13.3" evidence="2"/>
<feature type="domain" description="Signal transduction histidine kinase subgroup 3 dimerisation and phosphoacceptor" evidence="12">
    <location>
        <begin position="186"/>
        <end position="252"/>
    </location>
</feature>
<gene>
    <name evidence="13" type="ORF">GCM10022403_093350</name>
</gene>
<comment type="caution">
    <text evidence="13">The sequence shown here is derived from an EMBL/GenBank/DDBJ whole genome shotgun (WGS) entry which is preliminary data.</text>
</comment>
<dbReference type="InterPro" id="IPR036890">
    <property type="entry name" value="HATPase_C_sf"/>
</dbReference>
<name>A0ABP7JKB2_9ACTN</name>
<feature type="transmembrane region" description="Helical" evidence="10">
    <location>
        <begin position="44"/>
        <end position="60"/>
    </location>
</feature>
<evidence type="ECO:0000256" key="10">
    <source>
        <dbReference type="SAM" id="Phobius"/>
    </source>
</evidence>
<evidence type="ECO:0000259" key="12">
    <source>
        <dbReference type="Pfam" id="PF07730"/>
    </source>
</evidence>
<feature type="region of interest" description="Disordered" evidence="9">
    <location>
        <begin position="336"/>
        <end position="355"/>
    </location>
</feature>
<keyword evidence="5" id="KW-0547">Nucleotide-binding</keyword>
<evidence type="ECO:0000256" key="6">
    <source>
        <dbReference type="ARBA" id="ARBA00022777"/>
    </source>
</evidence>
<sequence length="424" mass="45026">MSTNWQRRAATRPKAVEAAKLVLLFALTVAGVLLTRAVLPERPALWPGLLLSAVACGALHRRRSRPLQALAVALLCTMGLGAVGYLLTPGVMGPLLVAQYATSVHTPRRTTWNSALAAAAGMVGAGLFGKAFHGSLILAVVNPAAWVLLSAAFGSYIRVRREYAAARAEHAAREREEEARHRVIQERMRIARELHDVVAHHLTLADAQAATAAHLSRTHPEQAFDIIGKLPGTTAAALRELKATVGLLREDTDTADLAPAPGLRQLPELVDACSAAGLQVTVAVEGQARRLTPVLDLTAYRIIQEALTNVTKHAATRTAQVRLSYTPDHLTLTVSNDTAAESPAPARGPGGGFGLLGMRERATAVGGTFHAGRRPHGGFEVACTLPLDGHADGHPAADDDSRDHSPDESHDERHDSRHDEGPAT</sequence>
<evidence type="ECO:0000256" key="3">
    <source>
        <dbReference type="ARBA" id="ARBA00022553"/>
    </source>
</evidence>
<keyword evidence="8" id="KW-0902">Two-component regulatory system</keyword>
<protein>
    <recommendedName>
        <fullName evidence="2">histidine kinase</fullName>
        <ecNumber evidence="2">2.7.13.3</ecNumber>
    </recommendedName>
</protein>
<accession>A0ABP7JKB2</accession>
<dbReference type="PANTHER" id="PTHR24421">
    <property type="entry name" value="NITRATE/NITRITE SENSOR PROTEIN NARX-RELATED"/>
    <property type="match status" value="1"/>
</dbReference>
<keyword evidence="4" id="KW-0808">Transferase</keyword>
<evidence type="ECO:0000256" key="5">
    <source>
        <dbReference type="ARBA" id="ARBA00022741"/>
    </source>
</evidence>
<evidence type="ECO:0000313" key="13">
    <source>
        <dbReference type="EMBL" id="GAA3847007.1"/>
    </source>
</evidence>
<feature type="transmembrane region" description="Helical" evidence="10">
    <location>
        <begin position="136"/>
        <end position="157"/>
    </location>
</feature>
<keyword evidence="6 13" id="KW-0418">Kinase</keyword>
<keyword evidence="7" id="KW-0067">ATP-binding</keyword>
<keyword evidence="10" id="KW-1133">Transmembrane helix</keyword>
<dbReference type="SUPFAM" id="SSF55874">
    <property type="entry name" value="ATPase domain of HSP90 chaperone/DNA topoisomerase II/histidine kinase"/>
    <property type="match status" value="1"/>
</dbReference>
<feature type="transmembrane region" description="Helical" evidence="10">
    <location>
        <begin position="67"/>
        <end position="87"/>
    </location>
</feature>
<dbReference type="GO" id="GO:0016301">
    <property type="term" value="F:kinase activity"/>
    <property type="evidence" value="ECO:0007669"/>
    <property type="project" value="UniProtKB-KW"/>
</dbReference>
<dbReference type="Gene3D" id="1.20.5.1930">
    <property type="match status" value="1"/>
</dbReference>
<feature type="compositionally biased region" description="Basic and acidic residues" evidence="9">
    <location>
        <begin position="389"/>
        <end position="424"/>
    </location>
</feature>
<keyword evidence="3" id="KW-0597">Phosphoprotein</keyword>
<dbReference type="EMBL" id="BAABDE010000050">
    <property type="protein sequence ID" value="GAA3847007.1"/>
    <property type="molecule type" value="Genomic_DNA"/>
</dbReference>